<feature type="transmembrane region" description="Helical" evidence="2">
    <location>
        <begin position="61"/>
        <end position="80"/>
    </location>
</feature>
<name>A0ABT0T8X9_9CORY</name>
<feature type="transmembrane region" description="Helical" evidence="2">
    <location>
        <begin position="152"/>
        <end position="174"/>
    </location>
</feature>
<feature type="region of interest" description="Disordered" evidence="1">
    <location>
        <begin position="191"/>
        <end position="212"/>
    </location>
</feature>
<feature type="transmembrane region" description="Helical" evidence="2">
    <location>
        <begin position="117"/>
        <end position="140"/>
    </location>
</feature>
<reference evidence="3 4" key="1">
    <citation type="submission" date="2022-05" db="EMBL/GenBank/DDBJ databases">
        <title>Corynebacterium sp. B5-R-101 sp. nov., isolated from human feces.</title>
        <authorList>
            <person name="Shamsuzzaman M."/>
            <person name="Dahal R.H."/>
        </authorList>
    </citation>
    <scope>NUCLEOTIDE SEQUENCE [LARGE SCALE GENOMIC DNA]</scope>
    <source>
        <strain evidence="3 4">B5-R-101</strain>
    </source>
</reference>
<sequence>MSYTATDTASLGATARELALSFPLQCLVPAVVLTVVGVTCRHLITRVRPSIFGDAGLSLHRAALASALAGLAVGAVSFLPLHFGPIVILSSALFSLCAALIAWSARESFSAAGMGIGVMMLTVGAVDVVLLLVDAAWGPIPEPHTTGTDFGIMWVLYALPGLVAAGLAAALSTMPAKEAARIRRAEQARAAAQDSTSLHSTSLRLRRSVTTR</sequence>
<dbReference type="EMBL" id="JAMKFF010000003">
    <property type="protein sequence ID" value="MCL8493541.1"/>
    <property type="molecule type" value="Genomic_DNA"/>
</dbReference>
<proteinExistence type="predicted"/>
<evidence type="ECO:0000256" key="1">
    <source>
        <dbReference type="SAM" id="MobiDB-lite"/>
    </source>
</evidence>
<keyword evidence="2" id="KW-1133">Transmembrane helix</keyword>
<keyword evidence="2" id="KW-0812">Transmembrane</keyword>
<protein>
    <submittedName>
        <fullName evidence="3">Uncharacterized protein</fullName>
    </submittedName>
</protein>
<organism evidence="3 4">
    <name type="scientific">Corynebacterium intestinale</name>
    <dbReference type="NCBI Taxonomy" id="2943492"/>
    <lineage>
        <taxon>Bacteria</taxon>
        <taxon>Bacillati</taxon>
        <taxon>Actinomycetota</taxon>
        <taxon>Actinomycetes</taxon>
        <taxon>Mycobacteriales</taxon>
        <taxon>Corynebacteriaceae</taxon>
        <taxon>Corynebacterium</taxon>
    </lineage>
</organism>
<dbReference type="RefSeq" id="WP_232755531.1">
    <property type="nucleotide sequence ID" value="NZ_JAMFTR010000003.1"/>
</dbReference>
<feature type="compositionally biased region" description="Low complexity" evidence="1">
    <location>
        <begin position="191"/>
        <end position="203"/>
    </location>
</feature>
<feature type="transmembrane region" description="Helical" evidence="2">
    <location>
        <begin position="86"/>
        <end position="105"/>
    </location>
</feature>
<feature type="transmembrane region" description="Helical" evidence="2">
    <location>
        <begin position="20"/>
        <end position="40"/>
    </location>
</feature>
<evidence type="ECO:0000313" key="4">
    <source>
        <dbReference type="Proteomes" id="UP001203579"/>
    </source>
</evidence>
<keyword evidence="4" id="KW-1185">Reference proteome</keyword>
<evidence type="ECO:0000256" key="2">
    <source>
        <dbReference type="SAM" id="Phobius"/>
    </source>
</evidence>
<dbReference type="Proteomes" id="UP001203579">
    <property type="component" value="Unassembled WGS sequence"/>
</dbReference>
<keyword evidence="2" id="KW-0472">Membrane</keyword>
<accession>A0ABT0T8X9</accession>
<gene>
    <name evidence="3" type="ORF">M5J06_05245</name>
</gene>
<comment type="caution">
    <text evidence="3">The sequence shown here is derived from an EMBL/GenBank/DDBJ whole genome shotgun (WGS) entry which is preliminary data.</text>
</comment>
<evidence type="ECO:0000313" key="3">
    <source>
        <dbReference type="EMBL" id="MCL8493541.1"/>
    </source>
</evidence>